<dbReference type="PANTHER" id="PTHR37984:SF12">
    <property type="entry name" value="RIBONUCLEASE H"/>
    <property type="match status" value="1"/>
</dbReference>
<reference evidence="4 5" key="1">
    <citation type="journal article" date="2019" name="Sci. Rep.">
        <title>Orb-weaving spider Araneus ventricosus genome elucidates the spidroin gene catalogue.</title>
        <authorList>
            <person name="Kono N."/>
            <person name="Nakamura H."/>
            <person name="Ohtoshi R."/>
            <person name="Moran D.A.P."/>
            <person name="Shinohara A."/>
            <person name="Yoshida Y."/>
            <person name="Fujiwara M."/>
            <person name="Mori M."/>
            <person name="Tomita M."/>
            <person name="Arakawa K."/>
        </authorList>
    </citation>
    <scope>NUCLEOTIDE SEQUENCE [LARGE SCALE GENOMIC DNA]</scope>
</reference>
<organism evidence="4 5">
    <name type="scientific">Araneus ventricosus</name>
    <name type="common">Orbweaver spider</name>
    <name type="synonym">Epeira ventricosa</name>
    <dbReference type="NCBI Taxonomy" id="182803"/>
    <lineage>
        <taxon>Eukaryota</taxon>
        <taxon>Metazoa</taxon>
        <taxon>Ecdysozoa</taxon>
        <taxon>Arthropoda</taxon>
        <taxon>Chelicerata</taxon>
        <taxon>Arachnida</taxon>
        <taxon>Araneae</taxon>
        <taxon>Araneomorphae</taxon>
        <taxon>Entelegynae</taxon>
        <taxon>Araneoidea</taxon>
        <taxon>Araneidae</taxon>
        <taxon>Araneus</taxon>
    </lineage>
</organism>
<feature type="domain" description="Integrase zinc-binding" evidence="3">
    <location>
        <begin position="113"/>
        <end position="148"/>
    </location>
</feature>
<evidence type="ECO:0000259" key="3">
    <source>
        <dbReference type="Pfam" id="PF17921"/>
    </source>
</evidence>
<evidence type="ECO:0000256" key="2">
    <source>
        <dbReference type="SAM" id="MobiDB-lite"/>
    </source>
</evidence>
<dbReference type="InterPro" id="IPR043502">
    <property type="entry name" value="DNA/RNA_pol_sf"/>
</dbReference>
<gene>
    <name evidence="4" type="ORF">AVEN_257253_1</name>
</gene>
<dbReference type="OrthoDB" id="6625515at2759"/>
<dbReference type="PANTHER" id="PTHR37984">
    <property type="entry name" value="PROTEIN CBG26694"/>
    <property type="match status" value="1"/>
</dbReference>
<dbReference type="Pfam" id="PF17921">
    <property type="entry name" value="Integrase_H2C2"/>
    <property type="match status" value="1"/>
</dbReference>
<dbReference type="Gene3D" id="3.30.70.270">
    <property type="match status" value="1"/>
</dbReference>
<dbReference type="EC" id="2.7.7.49" evidence="1"/>
<comment type="caution">
    <text evidence="4">The sequence shown here is derived from an EMBL/GenBank/DDBJ whole genome shotgun (WGS) entry which is preliminary data.</text>
</comment>
<sequence length="260" mass="29312">MRKKVDFAIDKLLDQGVLEPNSNPKWSTPLLPIIKQSGEIRLCADYKVTINKVMKNHPYPITSVNHILANLADGKFFAKIVLAHSYFQLRFDDASAEALTIITHTVAFKVNRIEKRKSLARCYVYWPKIEEDIEDHVGLCERCQQTRHASPHSPAHPCEETTKPRSRTWIPGTVIDKTCSLSHKTVTPDGKSIRCHIDQMRNRKTPLVSAQTSPETETASSAIPSSSNATIKPSDPPAEIETPKEAPTESLLYRPRRNHN</sequence>
<dbReference type="InterPro" id="IPR050951">
    <property type="entry name" value="Retrovirus_Pol_polyprotein"/>
</dbReference>
<dbReference type="SUPFAM" id="SSF56672">
    <property type="entry name" value="DNA/RNA polymerases"/>
    <property type="match status" value="1"/>
</dbReference>
<name>A0A4Y2NKR0_ARAVE</name>
<feature type="region of interest" description="Disordered" evidence="2">
    <location>
        <begin position="146"/>
        <end position="165"/>
    </location>
</feature>
<evidence type="ECO:0000313" key="4">
    <source>
        <dbReference type="EMBL" id="GBN39269.1"/>
    </source>
</evidence>
<dbReference type="Proteomes" id="UP000499080">
    <property type="component" value="Unassembled WGS sequence"/>
</dbReference>
<dbReference type="InterPro" id="IPR041588">
    <property type="entry name" value="Integrase_H2C2"/>
</dbReference>
<evidence type="ECO:0000313" key="5">
    <source>
        <dbReference type="Proteomes" id="UP000499080"/>
    </source>
</evidence>
<dbReference type="InterPro" id="IPR043128">
    <property type="entry name" value="Rev_trsase/Diguanyl_cyclase"/>
</dbReference>
<dbReference type="GO" id="GO:0003964">
    <property type="term" value="F:RNA-directed DNA polymerase activity"/>
    <property type="evidence" value="ECO:0007669"/>
    <property type="project" value="UniProtKB-EC"/>
</dbReference>
<keyword evidence="5" id="KW-1185">Reference proteome</keyword>
<accession>A0A4Y2NKR0</accession>
<dbReference type="AlphaFoldDB" id="A0A4Y2NKR0"/>
<feature type="compositionally biased region" description="Polar residues" evidence="2">
    <location>
        <begin position="208"/>
        <end position="231"/>
    </location>
</feature>
<protein>
    <recommendedName>
        <fullName evidence="1">RNA-directed DNA polymerase</fullName>
        <ecNumber evidence="1">2.7.7.49</ecNumber>
    </recommendedName>
</protein>
<proteinExistence type="predicted"/>
<feature type="region of interest" description="Disordered" evidence="2">
    <location>
        <begin position="199"/>
        <end position="260"/>
    </location>
</feature>
<dbReference type="EMBL" id="BGPR01009319">
    <property type="protein sequence ID" value="GBN39269.1"/>
    <property type="molecule type" value="Genomic_DNA"/>
</dbReference>
<dbReference type="Gene3D" id="3.10.10.10">
    <property type="entry name" value="HIV Type 1 Reverse Transcriptase, subunit A, domain 1"/>
    <property type="match status" value="1"/>
</dbReference>
<evidence type="ECO:0000256" key="1">
    <source>
        <dbReference type="ARBA" id="ARBA00012493"/>
    </source>
</evidence>